<reference evidence="4" key="1">
    <citation type="journal article" date="2019" name="Int. J. Syst. Evol. Microbiol.">
        <title>The Global Catalogue of Microorganisms (GCM) 10K type strain sequencing project: providing services to taxonomists for standard genome sequencing and annotation.</title>
        <authorList>
            <consortium name="The Broad Institute Genomics Platform"/>
            <consortium name="The Broad Institute Genome Sequencing Center for Infectious Disease"/>
            <person name="Wu L."/>
            <person name="Ma J."/>
        </authorList>
    </citation>
    <scope>NUCLEOTIDE SEQUENCE [LARGE SCALE GENOMIC DNA]</scope>
    <source>
        <strain evidence="4">CGMCC 1.15197</strain>
    </source>
</reference>
<dbReference type="PANTHER" id="PTHR34406:SF1">
    <property type="entry name" value="PROTEIN YCEI"/>
    <property type="match status" value="1"/>
</dbReference>
<dbReference type="RefSeq" id="WP_188812311.1">
    <property type="nucleotide sequence ID" value="NZ_BMHT01000002.1"/>
</dbReference>
<feature type="domain" description="Lipid/polyisoprenoid-binding YceI-like" evidence="2">
    <location>
        <begin position="39"/>
        <end position="214"/>
    </location>
</feature>
<keyword evidence="1" id="KW-0732">Signal</keyword>
<proteinExistence type="predicted"/>
<dbReference type="InterPro" id="IPR036761">
    <property type="entry name" value="TTHA0802/YceI-like_sf"/>
</dbReference>
<evidence type="ECO:0000256" key="1">
    <source>
        <dbReference type="SAM" id="SignalP"/>
    </source>
</evidence>
<evidence type="ECO:0000259" key="2">
    <source>
        <dbReference type="SMART" id="SM00867"/>
    </source>
</evidence>
<dbReference type="SMART" id="SM00867">
    <property type="entry name" value="YceI"/>
    <property type="match status" value="1"/>
</dbReference>
<dbReference type="Pfam" id="PF04264">
    <property type="entry name" value="YceI"/>
    <property type="match status" value="1"/>
</dbReference>
<organism evidence="3 4">
    <name type="scientific">Hymenobacter cavernae</name>
    <dbReference type="NCBI Taxonomy" id="2044852"/>
    <lineage>
        <taxon>Bacteria</taxon>
        <taxon>Pseudomonadati</taxon>
        <taxon>Bacteroidota</taxon>
        <taxon>Cytophagia</taxon>
        <taxon>Cytophagales</taxon>
        <taxon>Hymenobacteraceae</taxon>
        <taxon>Hymenobacter</taxon>
    </lineage>
</organism>
<protein>
    <submittedName>
        <fullName evidence="3">Lipid-binding protein</fullName>
    </submittedName>
</protein>
<name>A0ABQ1TUQ0_9BACT</name>
<dbReference type="Proteomes" id="UP000632273">
    <property type="component" value="Unassembled WGS sequence"/>
</dbReference>
<keyword evidence="4" id="KW-1185">Reference proteome</keyword>
<gene>
    <name evidence="3" type="primary">yceI</name>
    <name evidence="3" type="ORF">GCM10011383_13100</name>
</gene>
<dbReference type="PANTHER" id="PTHR34406">
    <property type="entry name" value="PROTEIN YCEI"/>
    <property type="match status" value="1"/>
</dbReference>
<sequence>MKILLPLLLAGAMFAAPASAQRMAAKKTAAASTTAANAVYKLDPQLSTLGWVGKKVTGQHNGTVQFKEGEMLVKGNQVAGGTFVVDMTTIKDEDIADAGGNAKLVGHLKSDDFFSVQKNPTATFKITSLTPLKEADAGDNNMTVTGDLTIKGITNSISFPAKVGVKNGLAAASGTATIDRTKYDIKFRSQSFFENLGDKVIDNDFTMSFNVIAKQKAVAQQ</sequence>
<evidence type="ECO:0000313" key="4">
    <source>
        <dbReference type="Proteomes" id="UP000632273"/>
    </source>
</evidence>
<accession>A0ABQ1TUQ0</accession>
<feature type="signal peptide" evidence="1">
    <location>
        <begin position="1"/>
        <end position="20"/>
    </location>
</feature>
<dbReference type="Gene3D" id="2.40.128.110">
    <property type="entry name" value="Lipid/polyisoprenoid-binding, YceI-like"/>
    <property type="match status" value="1"/>
</dbReference>
<feature type="chain" id="PRO_5045747120" evidence="1">
    <location>
        <begin position="21"/>
        <end position="221"/>
    </location>
</feature>
<comment type="caution">
    <text evidence="3">The sequence shown here is derived from an EMBL/GenBank/DDBJ whole genome shotgun (WGS) entry which is preliminary data.</text>
</comment>
<dbReference type="SUPFAM" id="SSF101874">
    <property type="entry name" value="YceI-like"/>
    <property type="match status" value="1"/>
</dbReference>
<dbReference type="EMBL" id="BMHT01000002">
    <property type="protein sequence ID" value="GGF03457.1"/>
    <property type="molecule type" value="Genomic_DNA"/>
</dbReference>
<evidence type="ECO:0000313" key="3">
    <source>
        <dbReference type="EMBL" id="GGF03457.1"/>
    </source>
</evidence>
<dbReference type="InterPro" id="IPR007372">
    <property type="entry name" value="Lipid/polyisoprenoid-bd_YceI"/>
</dbReference>